<sequence>MDNQNVNNKNIINNSNHYNNNIYMNTGAETTGAVADGKTHYLSNNHLSPDYNGTGGQAHTRRRSSAYLGSAQLDSCRRLSAVSGHSIAMAMDIKRKSHMEGEGHREGDSIDVPEHEQMSFTMKCVYTSIMMLIHHNFGLSVSGFAPSYVDWTVMLRTNMTYIGLIPIFQAIGGICGSVCGTLYKWLPRQLVLLFVVILMAMATVFMPYSTEIWHLYICIFFYGCGVGAWNNSNNVWLIEMWQKRSPTMLLLSQGIYGVGTILGPMVVKPYLSGISQSDKMNDNMNDTMAALLASQVSDKLKTPFLITGCIEVIGPIIMLALFFIKPYKFTSLTKREDEMAVTEADKTRLEEERRVIPKKTLIVCTAIFFATGFMTENMYVDFAPSYFQFVPNLQLSAQTAADIASTMAIALAGGRFLCILLAMKLRPQYMIFIHVCIIWVGVLVQYFGQDILGVLWFSAALICYGYSCIYVTLYAFVNQYFEMTDAVGTIFIMCYNSLYLFLPYIIGDNIEQTPDIFNYLMFACVSISIVDFAFILFKIRNIPKHLIRL</sequence>
<feature type="transmembrane region" description="Helical" evidence="4">
    <location>
        <begin position="161"/>
        <end position="183"/>
    </location>
</feature>
<reference evidence="5" key="1">
    <citation type="submission" date="2020-11" db="EMBL/GenBank/DDBJ databases">
        <authorList>
            <person name="Tran Van P."/>
        </authorList>
    </citation>
    <scope>NUCLEOTIDE SEQUENCE</scope>
</reference>
<keyword evidence="6" id="KW-1185">Reference proteome</keyword>
<evidence type="ECO:0000256" key="3">
    <source>
        <dbReference type="ARBA" id="ARBA00023136"/>
    </source>
</evidence>
<feature type="transmembrane region" description="Helical" evidence="4">
    <location>
        <begin position="519"/>
        <end position="539"/>
    </location>
</feature>
<dbReference type="Gene3D" id="1.20.1250.20">
    <property type="entry name" value="MFS general substrate transporter like domains"/>
    <property type="match status" value="1"/>
</dbReference>
<keyword evidence="2 4" id="KW-1133">Transmembrane helix</keyword>
<dbReference type="OrthoDB" id="6510368at2759"/>
<keyword evidence="1 4" id="KW-0812">Transmembrane</keyword>
<feature type="transmembrane region" description="Helical" evidence="4">
    <location>
        <begin position="190"/>
        <end position="206"/>
    </location>
</feature>
<feature type="transmembrane region" description="Helical" evidence="4">
    <location>
        <begin position="125"/>
        <end position="149"/>
    </location>
</feature>
<dbReference type="AlphaFoldDB" id="A0A7R9KNH3"/>
<protein>
    <submittedName>
        <fullName evidence="5">Uncharacterized protein</fullName>
    </submittedName>
</protein>
<feature type="transmembrane region" description="Helical" evidence="4">
    <location>
        <begin position="304"/>
        <end position="324"/>
    </location>
</feature>
<evidence type="ECO:0000313" key="5">
    <source>
        <dbReference type="EMBL" id="CAD7625253.1"/>
    </source>
</evidence>
<keyword evidence="3 4" id="KW-0472">Membrane</keyword>
<dbReference type="EMBL" id="OC857484">
    <property type="protein sequence ID" value="CAD7625253.1"/>
    <property type="molecule type" value="Genomic_DNA"/>
</dbReference>
<accession>A0A7R9KNH3</accession>
<feature type="transmembrane region" description="Helical" evidence="4">
    <location>
        <begin position="489"/>
        <end position="507"/>
    </location>
</feature>
<feature type="transmembrane region" description="Helical" evidence="4">
    <location>
        <begin position="454"/>
        <end position="477"/>
    </location>
</feature>
<feature type="transmembrane region" description="Helical" evidence="4">
    <location>
        <begin position="429"/>
        <end position="448"/>
    </location>
</feature>
<evidence type="ECO:0000256" key="4">
    <source>
        <dbReference type="SAM" id="Phobius"/>
    </source>
</evidence>
<dbReference type="PANTHER" id="PTHR23121:SF9">
    <property type="entry name" value="SODIUM-DEPENDENT GLUCOSE TRANSPORTER 1"/>
    <property type="match status" value="1"/>
</dbReference>
<organism evidence="5">
    <name type="scientific">Medioppia subpectinata</name>
    <dbReference type="NCBI Taxonomy" id="1979941"/>
    <lineage>
        <taxon>Eukaryota</taxon>
        <taxon>Metazoa</taxon>
        <taxon>Ecdysozoa</taxon>
        <taxon>Arthropoda</taxon>
        <taxon>Chelicerata</taxon>
        <taxon>Arachnida</taxon>
        <taxon>Acari</taxon>
        <taxon>Acariformes</taxon>
        <taxon>Sarcoptiformes</taxon>
        <taxon>Oribatida</taxon>
        <taxon>Brachypylina</taxon>
        <taxon>Oppioidea</taxon>
        <taxon>Oppiidae</taxon>
        <taxon>Medioppia</taxon>
    </lineage>
</organism>
<evidence type="ECO:0000313" key="6">
    <source>
        <dbReference type="Proteomes" id="UP000759131"/>
    </source>
</evidence>
<dbReference type="PANTHER" id="PTHR23121">
    <property type="entry name" value="SODIUM-DEPENDENT GLUCOSE TRANSPORTER 1"/>
    <property type="match status" value="1"/>
</dbReference>
<dbReference type="Proteomes" id="UP000759131">
    <property type="component" value="Unassembled WGS sequence"/>
</dbReference>
<dbReference type="EMBL" id="CAJPIZ010002909">
    <property type="protein sequence ID" value="CAG2105683.1"/>
    <property type="molecule type" value="Genomic_DNA"/>
</dbReference>
<feature type="transmembrane region" description="Helical" evidence="4">
    <location>
        <begin position="212"/>
        <end position="229"/>
    </location>
</feature>
<dbReference type="SUPFAM" id="SSF103473">
    <property type="entry name" value="MFS general substrate transporter"/>
    <property type="match status" value="1"/>
</dbReference>
<name>A0A7R9KNH3_9ACAR</name>
<gene>
    <name evidence="5" type="ORF">OSB1V03_LOCUS5688</name>
</gene>
<feature type="transmembrane region" description="Helical" evidence="4">
    <location>
        <begin position="361"/>
        <end position="380"/>
    </location>
</feature>
<feature type="transmembrane region" description="Helical" evidence="4">
    <location>
        <begin position="249"/>
        <end position="267"/>
    </location>
</feature>
<dbReference type="InterPro" id="IPR036259">
    <property type="entry name" value="MFS_trans_sf"/>
</dbReference>
<evidence type="ECO:0000256" key="1">
    <source>
        <dbReference type="ARBA" id="ARBA00022692"/>
    </source>
</evidence>
<dbReference type="InterPro" id="IPR011701">
    <property type="entry name" value="MFS"/>
</dbReference>
<evidence type="ECO:0000256" key="2">
    <source>
        <dbReference type="ARBA" id="ARBA00022989"/>
    </source>
</evidence>
<proteinExistence type="predicted"/>
<feature type="transmembrane region" description="Helical" evidence="4">
    <location>
        <begin position="400"/>
        <end position="422"/>
    </location>
</feature>
<dbReference type="Pfam" id="PF07690">
    <property type="entry name" value="MFS_1"/>
    <property type="match status" value="1"/>
</dbReference>
<dbReference type="GO" id="GO:0022857">
    <property type="term" value="F:transmembrane transporter activity"/>
    <property type="evidence" value="ECO:0007669"/>
    <property type="project" value="InterPro"/>
</dbReference>